<dbReference type="Pfam" id="PF03435">
    <property type="entry name" value="Sacchrp_dh_NADP"/>
    <property type="match status" value="1"/>
</dbReference>
<protein>
    <recommendedName>
        <fullName evidence="3">Saccharopine dehydrogenase NADP binding domain-containing protein</fullName>
    </recommendedName>
</protein>
<keyword evidence="2" id="KW-1133">Transmembrane helix</keyword>
<accession>A0A8K1C8A4</accession>
<dbReference type="GO" id="GO:0005811">
    <property type="term" value="C:lipid droplet"/>
    <property type="evidence" value="ECO:0007669"/>
    <property type="project" value="TreeGrafter"/>
</dbReference>
<evidence type="ECO:0000256" key="2">
    <source>
        <dbReference type="SAM" id="Phobius"/>
    </source>
</evidence>
<evidence type="ECO:0000313" key="4">
    <source>
        <dbReference type="EMBL" id="TMW58402.1"/>
    </source>
</evidence>
<evidence type="ECO:0000256" key="1">
    <source>
        <dbReference type="ARBA" id="ARBA00038048"/>
    </source>
</evidence>
<dbReference type="Gene3D" id="3.40.50.720">
    <property type="entry name" value="NAD(P)-binding Rossmann-like Domain"/>
    <property type="match status" value="1"/>
</dbReference>
<gene>
    <name evidence="4" type="ORF">Poli38472_009961</name>
</gene>
<dbReference type="GO" id="GO:0005739">
    <property type="term" value="C:mitochondrion"/>
    <property type="evidence" value="ECO:0007669"/>
    <property type="project" value="TreeGrafter"/>
</dbReference>
<feature type="transmembrane region" description="Helical" evidence="2">
    <location>
        <begin position="294"/>
        <end position="315"/>
    </location>
</feature>
<keyword evidence="5" id="KW-1185">Reference proteome</keyword>
<dbReference type="OrthoDB" id="10268090at2759"/>
<keyword evidence="2" id="KW-0472">Membrane</keyword>
<feature type="domain" description="Saccharopine dehydrogenase NADP binding" evidence="3">
    <location>
        <begin position="7"/>
        <end position="149"/>
    </location>
</feature>
<name>A0A8K1C8A4_PYTOL</name>
<dbReference type="GO" id="GO:0009247">
    <property type="term" value="P:glycolipid biosynthetic process"/>
    <property type="evidence" value="ECO:0007669"/>
    <property type="project" value="TreeGrafter"/>
</dbReference>
<dbReference type="InterPro" id="IPR051276">
    <property type="entry name" value="Saccharopine_DH-like_oxidrdct"/>
</dbReference>
<evidence type="ECO:0000313" key="5">
    <source>
        <dbReference type="Proteomes" id="UP000794436"/>
    </source>
</evidence>
<evidence type="ECO:0000259" key="3">
    <source>
        <dbReference type="Pfam" id="PF03435"/>
    </source>
</evidence>
<dbReference type="PANTHER" id="PTHR12286:SF5">
    <property type="entry name" value="SACCHAROPINE DEHYDROGENASE-LIKE OXIDOREDUCTASE"/>
    <property type="match status" value="1"/>
</dbReference>
<dbReference type="Proteomes" id="UP000794436">
    <property type="component" value="Unassembled WGS sequence"/>
</dbReference>
<keyword evidence="2" id="KW-0812">Transmembrane</keyword>
<dbReference type="SUPFAM" id="SSF51735">
    <property type="entry name" value="NAD(P)-binding Rossmann-fold domains"/>
    <property type="match status" value="1"/>
</dbReference>
<organism evidence="4 5">
    <name type="scientific">Pythium oligandrum</name>
    <name type="common">Mycoparasitic fungus</name>
    <dbReference type="NCBI Taxonomy" id="41045"/>
    <lineage>
        <taxon>Eukaryota</taxon>
        <taxon>Sar</taxon>
        <taxon>Stramenopiles</taxon>
        <taxon>Oomycota</taxon>
        <taxon>Peronosporomycetes</taxon>
        <taxon>Pythiales</taxon>
        <taxon>Pythiaceae</taxon>
        <taxon>Pythium</taxon>
    </lineage>
</organism>
<comment type="caution">
    <text evidence="4">The sequence shown here is derived from an EMBL/GenBank/DDBJ whole genome shotgun (WGS) entry which is preliminary data.</text>
</comment>
<dbReference type="InterPro" id="IPR036291">
    <property type="entry name" value="NAD(P)-bd_dom_sf"/>
</dbReference>
<dbReference type="InterPro" id="IPR005097">
    <property type="entry name" value="Sacchrp_dh_NADP-bd"/>
</dbReference>
<proteinExistence type="inferred from homology"/>
<comment type="similarity">
    <text evidence="1">Belongs to the saccharopine dehydrogenase family.</text>
</comment>
<dbReference type="AlphaFoldDB" id="A0A8K1C8A4"/>
<dbReference type="EMBL" id="SPLM01000111">
    <property type="protein sequence ID" value="TMW58402.1"/>
    <property type="molecule type" value="Genomic_DNA"/>
</dbReference>
<dbReference type="GO" id="GO:0005886">
    <property type="term" value="C:plasma membrane"/>
    <property type="evidence" value="ECO:0007669"/>
    <property type="project" value="TreeGrafter"/>
</dbReference>
<sequence>MAKDFDVIVFGATGFTGVLVARYLLQEQESAVGAPNAIKWALAGRNNAKLDIVKEELKLKVPSVDPAVIDAIPVVIADSSNEAQLVEMVKKTKVVLTVVGPYQLYGEPLVKACAENGVHYCDLTGETLWVERMVLKYEEAAKKSGAIIVNCCGFESVPSDMTTFLLVDNVKKNKKSGTSEVSVCFTGLKGTASGGTFASVIAMIETSTASELARMRNPFFLTDKKTQEQKKAAGLAGPNTSSMGIKYEKDLGRWSSFFVGGNVNAAMVHRSNYLQKNSYGDKFVYRERMAIGGYFAQLLTTISIALGGFFLYFSLTRALAKRILPKPGQGPSEEVMTNGKFIAKGVAYDDSGKLAARSTTVGSGDPGYSMTSKVITQTAFCLAKGELASAAVKKGGFFTPASAFGLVLAKRLNDKKIMSFDVQSV</sequence>
<reference evidence="4" key="1">
    <citation type="submission" date="2019-03" db="EMBL/GenBank/DDBJ databases">
        <title>Long read genome sequence of the mycoparasitic Pythium oligandrum ATCC 38472 isolated from sugarbeet rhizosphere.</title>
        <authorList>
            <person name="Gaulin E."/>
        </authorList>
    </citation>
    <scope>NUCLEOTIDE SEQUENCE</scope>
    <source>
        <strain evidence="4">ATCC 38472_TT</strain>
    </source>
</reference>
<dbReference type="PANTHER" id="PTHR12286">
    <property type="entry name" value="SACCHAROPINE DEHYDROGENASE-LIKE OXIDOREDUCTASE"/>
    <property type="match status" value="1"/>
</dbReference>